<name>A0ABV7UH02_9HYPH</name>
<keyword evidence="4" id="KW-1185">Reference proteome</keyword>
<keyword evidence="1" id="KW-1133">Transmembrane helix</keyword>
<feature type="domain" description="Prepilin type IV endopeptidase peptidase" evidence="2">
    <location>
        <begin position="15"/>
        <end position="119"/>
    </location>
</feature>
<gene>
    <name evidence="3" type="ORF">ACFONL_11515</name>
</gene>
<proteinExistence type="predicted"/>
<feature type="transmembrane region" description="Helical" evidence="1">
    <location>
        <begin position="33"/>
        <end position="51"/>
    </location>
</feature>
<sequence>MLHSLPYPQIAGLAIFCILMATAALQDIVQMKISDIIPVALIAMFAVTPLPEPVTWAGAGWRIAIALAIFFAFAGVNFFNLMAGGDVKLITAASLWFEPGYGTFTFVVLTTVCGGLLALAHIALRALPLPVALHRLAWIGAIQAGQNVIPYGVGIAIGGVVAQFILLEQLGR</sequence>
<dbReference type="InterPro" id="IPR000045">
    <property type="entry name" value="Prepilin_IV_endopep_pep"/>
</dbReference>
<reference evidence="4" key="1">
    <citation type="journal article" date="2019" name="Int. J. Syst. Evol. Microbiol.">
        <title>The Global Catalogue of Microorganisms (GCM) 10K type strain sequencing project: providing services to taxonomists for standard genome sequencing and annotation.</title>
        <authorList>
            <consortium name="The Broad Institute Genomics Platform"/>
            <consortium name="The Broad Institute Genome Sequencing Center for Infectious Disease"/>
            <person name="Wu L."/>
            <person name="Ma J."/>
        </authorList>
    </citation>
    <scope>NUCLEOTIDE SEQUENCE [LARGE SCALE GENOMIC DNA]</scope>
    <source>
        <strain evidence="4">KCTC 42282</strain>
    </source>
</reference>
<keyword evidence="1" id="KW-0812">Transmembrane</keyword>
<protein>
    <submittedName>
        <fullName evidence="3">Prepilin peptidase</fullName>
    </submittedName>
</protein>
<dbReference type="Proteomes" id="UP001595704">
    <property type="component" value="Unassembled WGS sequence"/>
</dbReference>
<evidence type="ECO:0000256" key="1">
    <source>
        <dbReference type="SAM" id="Phobius"/>
    </source>
</evidence>
<feature type="transmembrane region" description="Helical" evidence="1">
    <location>
        <begin position="6"/>
        <end position="26"/>
    </location>
</feature>
<feature type="transmembrane region" description="Helical" evidence="1">
    <location>
        <begin position="63"/>
        <end position="83"/>
    </location>
</feature>
<dbReference type="RefSeq" id="WP_191320780.1">
    <property type="nucleotide sequence ID" value="NZ_BNCG01000025.1"/>
</dbReference>
<evidence type="ECO:0000259" key="2">
    <source>
        <dbReference type="Pfam" id="PF01478"/>
    </source>
</evidence>
<dbReference type="Gene3D" id="1.20.120.1220">
    <property type="match status" value="1"/>
</dbReference>
<dbReference type="Pfam" id="PF01478">
    <property type="entry name" value="Peptidase_A24"/>
    <property type="match status" value="1"/>
</dbReference>
<feature type="transmembrane region" description="Helical" evidence="1">
    <location>
        <begin position="148"/>
        <end position="167"/>
    </location>
</feature>
<evidence type="ECO:0000313" key="3">
    <source>
        <dbReference type="EMBL" id="MFC3637992.1"/>
    </source>
</evidence>
<dbReference type="EMBL" id="JBHRYC010000055">
    <property type="protein sequence ID" value="MFC3637992.1"/>
    <property type="molecule type" value="Genomic_DNA"/>
</dbReference>
<keyword evidence="1" id="KW-0472">Membrane</keyword>
<evidence type="ECO:0000313" key="4">
    <source>
        <dbReference type="Proteomes" id="UP001595704"/>
    </source>
</evidence>
<accession>A0ABV7UH02</accession>
<organism evidence="3 4">
    <name type="scientific">Camelimonas fluminis</name>
    <dbReference type="NCBI Taxonomy" id="1576911"/>
    <lineage>
        <taxon>Bacteria</taxon>
        <taxon>Pseudomonadati</taxon>
        <taxon>Pseudomonadota</taxon>
        <taxon>Alphaproteobacteria</taxon>
        <taxon>Hyphomicrobiales</taxon>
        <taxon>Chelatococcaceae</taxon>
        <taxon>Camelimonas</taxon>
    </lineage>
</organism>
<feature type="transmembrane region" description="Helical" evidence="1">
    <location>
        <begin position="104"/>
        <end position="128"/>
    </location>
</feature>
<comment type="caution">
    <text evidence="3">The sequence shown here is derived from an EMBL/GenBank/DDBJ whole genome shotgun (WGS) entry which is preliminary data.</text>
</comment>